<organism evidence="1 2">
    <name type="scientific">Niabella soli DSM 19437</name>
    <dbReference type="NCBI Taxonomy" id="929713"/>
    <lineage>
        <taxon>Bacteria</taxon>
        <taxon>Pseudomonadati</taxon>
        <taxon>Bacteroidota</taxon>
        <taxon>Chitinophagia</taxon>
        <taxon>Chitinophagales</taxon>
        <taxon>Chitinophagaceae</taxon>
        <taxon>Niabella</taxon>
    </lineage>
</organism>
<protein>
    <submittedName>
        <fullName evidence="1">Uncharacterized protein</fullName>
    </submittedName>
</protein>
<gene>
    <name evidence="1" type="ORF">NIASO_01665</name>
</gene>
<dbReference type="Proteomes" id="UP000003586">
    <property type="component" value="Chromosome"/>
</dbReference>
<keyword evidence="2" id="KW-1185">Reference proteome</keyword>
<dbReference type="STRING" id="929713.NIASO_01665"/>
<name>W0F216_9BACT</name>
<sequence>MKIISAILAVVVLFLAVQPVLGNFIVTAKEQPAHDCCTGMCKRSSPAQEKSNYPCKNGHCDNPFLVCSNSYFLNSNEPIFSLIPLFTSSKKTGLSNDSVVSFYIQDFWHPPETV</sequence>
<dbReference type="KEGG" id="nso:NIASO_01665"/>
<dbReference type="HOGENOM" id="CLU_2118455_0_0_10"/>
<evidence type="ECO:0000313" key="1">
    <source>
        <dbReference type="EMBL" id="AHF17095.1"/>
    </source>
</evidence>
<dbReference type="EMBL" id="CP007035">
    <property type="protein sequence ID" value="AHF17095.1"/>
    <property type="molecule type" value="Genomic_DNA"/>
</dbReference>
<proteinExistence type="predicted"/>
<accession>W0F216</accession>
<evidence type="ECO:0000313" key="2">
    <source>
        <dbReference type="Proteomes" id="UP000003586"/>
    </source>
</evidence>
<reference evidence="1 2" key="1">
    <citation type="submission" date="2013-12" db="EMBL/GenBank/DDBJ databases">
        <authorList>
            <consortium name="DOE Joint Genome Institute"/>
            <person name="Eisen J."/>
            <person name="Huntemann M."/>
            <person name="Han J."/>
            <person name="Chen A."/>
            <person name="Kyrpides N."/>
            <person name="Mavromatis K."/>
            <person name="Markowitz V."/>
            <person name="Palaniappan K."/>
            <person name="Ivanova N."/>
            <person name="Schaumberg A."/>
            <person name="Pati A."/>
            <person name="Liolios K."/>
            <person name="Nordberg H.P."/>
            <person name="Cantor M.N."/>
            <person name="Hua S.X."/>
            <person name="Woyke T."/>
        </authorList>
    </citation>
    <scope>NUCLEOTIDE SEQUENCE [LARGE SCALE GENOMIC DNA]</scope>
    <source>
        <strain evidence="2">DSM 19437</strain>
    </source>
</reference>
<dbReference type="AlphaFoldDB" id="W0F216"/>